<keyword evidence="2" id="KW-0472">Membrane</keyword>
<dbReference type="PANTHER" id="PTHR37996">
    <property type="entry name" value="B- AND T-LYMPHOCYTE ATTENUATOR"/>
    <property type="match status" value="1"/>
</dbReference>
<dbReference type="InterPro" id="IPR039257">
    <property type="entry name" value="BTLA"/>
</dbReference>
<dbReference type="EMBL" id="JAFIRN010000016">
    <property type="protein sequence ID" value="KAG5833534.1"/>
    <property type="molecule type" value="Genomic_DNA"/>
</dbReference>
<dbReference type="Gene3D" id="2.60.40.10">
    <property type="entry name" value="Immunoglobulins"/>
    <property type="match status" value="1"/>
</dbReference>
<feature type="region of interest" description="Disordered" evidence="1">
    <location>
        <begin position="120"/>
        <end position="238"/>
    </location>
</feature>
<feature type="chain" id="PRO_5039314660" evidence="3">
    <location>
        <begin position="19"/>
        <end position="276"/>
    </location>
</feature>
<evidence type="ECO:0000313" key="5">
    <source>
        <dbReference type="Proteomes" id="UP001044222"/>
    </source>
</evidence>
<dbReference type="Proteomes" id="UP001044222">
    <property type="component" value="Chromosome 16"/>
</dbReference>
<keyword evidence="3" id="KW-0732">Signal</keyword>
<dbReference type="GO" id="GO:0038023">
    <property type="term" value="F:signaling receptor activity"/>
    <property type="evidence" value="ECO:0007669"/>
    <property type="project" value="InterPro"/>
</dbReference>
<keyword evidence="2" id="KW-1133">Transmembrane helix</keyword>
<protein>
    <submittedName>
        <fullName evidence="4">Uncharacterized protein</fullName>
    </submittedName>
</protein>
<name>A0A9D3RK64_ANGAN</name>
<keyword evidence="5" id="KW-1185">Reference proteome</keyword>
<evidence type="ECO:0000313" key="4">
    <source>
        <dbReference type="EMBL" id="KAG5833534.1"/>
    </source>
</evidence>
<evidence type="ECO:0000256" key="3">
    <source>
        <dbReference type="SAM" id="SignalP"/>
    </source>
</evidence>
<comment type="caution">
    <text evidence="4">The sequence shown here is derived from an EMBL/GenBank/DDBJ whole genome shotgun (WGS) entry which is preliminary data.</text>
</comment>
<sequence length="276" mass="29756">MASVALLLLMLFCLHAQGEKNGCSIGFRVKRNTVWTASIMDPLTINCTVEHFSHSINVTVIAAKDTGNSQTNETRTTPQNDHEQNAPPPLDWLLYIYILAGVVVLVVIVVVTSCMLKSKGSKRPTAAIQTQGQVQRNLQSSAPLKKNEPPQPSLQASPYPSLPERPRSIRSPRAQRPPSVRSSGAPAPTPAPAPVPTKRSSRTKRSPAREAPPPSSSSGAARPAAVGSSGVYDNDREEGENTVVYAALNHQVGRKVPSHTYIPMEELTEYAAIRVS</sequence>
<keyword evidence="2" id="KW-0812">Transmembrane</keyword>
<evidence type="ECO:0000256" key="2">
    <source>
        <dbReference type="SAM" id="Phobius"/>
    </source>
</evidence>
<dbReference type="GO" id="GO:0002768">
    <property type="term" value="P:immune response-regulating cell surface receptor signaling pathway"/>
    <property type="evidence" value="ECO:0007669"/>
    <property type="project" value="InterPro"/>
</dbReference>
<evidence type="ECO:0000256" key="1">
    <source>
        <dbReference type="SAM" id="MobiDB-lite"/>
    </source>
</evidence>
<feature type="compositionally biased region" description="Polar residues" evidence="1">
    <location>
        <begin position="127"/>
        <end position="142"/>
    </location>
</feature>
<gene>
    <name evidence="4" type="ORF">ANANG_G00276920</name>
</gene>
<dbReference type="InterPro" id="IPR013783">
    <property type="entry name" value="Ig-like_fold"/>
</dbReference>
<feature type="compositionally biased region" description="Low complexity" evidence="1">
    <location>
        <begin position="216"/>
        <end position="230"/>
    </location>
</feature>
<accession>A0A9D3RK64</accession>
<organism evidence="4 5">
    <name type="scientific">Anguilla anguilla</name>
    <name type="common">European freshwater eel</name>
    <name type="synonym">Muraena anguilla</name>
    <dbReference type="NCBI Taxonomy" id="7936"/>
    <lineage>
        <taxon>Eukaryota</taxon>
        <taxon>Metazoa</taxon>
        <taxon>Chordata</taxon>
        <taxon>Craniata</taxon>
        <taxon>Vertebrata</taxon>
        <taxon>Euteleostomi</taxon>
        <taxon>Actinopterygii</taxon>
        <taxon>Neopterygii</taxon>
        <taxon>Teleostei</taxon>
        <taxon>Anguilliformes</taxon>
        <taxon>Anguillidae</taxon>
        <taxon>Anguilla</taxon>
    </lineage>
</organism>
<feature type="compositionally biased region" description="Polar residues" evidence="1">
    <location>
        <begin position="66"/>
        <end position="79"/>
    </location>
</feature>
<dbReference type="AlphaFoldDB" id="A0A9D3RK64"/>
<dbReference type="GO" id="GO:0005886">
    <property type="term" value="C:plasma membrane"/>
    <property type="evidence" value="ECO:0007669"/>
    <property type="project" value="InterPro"/>
</dbReference>
<feature type="signal peptide" evidence="3">
    <location>
        <begin position="1"/>
        <end position="18"/>
    </location>
</feature>
<feature type="region of interest" description="Disordered" evidence="1">
    <location>
        <begin position="64"/>
        <end position="84"/>
    </location>
</feature>
<reference evidence="4" key="1">
    <citation type="submission" date="2021-01" db="EMBL/GenBank/DDBJ databases">
        <title>A chromosome-scale assembly of European eel, Anguilla anguilla.</title>
        <authorList>
            <person name="Henkel C."/>
            <person name="Jong-Raadsen S.A."/>
            <person name="Dufour S."/>
            <person name="Weltzien F.-A."/>
            <person name="Palstra A.P."/>
            <person name="Pelster B."/>
            <person name="Spaink H.P."/>
            <person name="Van Den Thillart G.E."/>
            <person name="Jansen H."/>
            <person name="Zahm M."/>
            <person name="Klopp C."/>
            <person name="Cedric C."/>
            <person name="Louis A."/>
            <person name="Berthelot C."/>
            <person name="Parey E."/>
            <person name="Roest Crollius H."/>
            <person name="Montfort J."/>
            <person name="Robinson-Rechavi M."/>
            <person name="Bucao C."/>
            <person name="Bouchez O."/>
            <person name="Gislard M."/>
            <person name="Lluch J."/>
            <person name="Milhes M."/>
            <person name="Lampietro C."/>
            <person name="Lopez Roques C."/>
            <person name="Donnadieu C."/>
            <person name="Braasch I."/>
            <person name="Desvignes T."/>
            <person name="Postlethwait J."/>
            <person name="Bobe J."/>
            <person name="Guiguen Y."/>
            <person name="Dirks R."/>
        </authorList>
    </citation>
    <scope>NUCLEOTIDE SEQUENCE</scope>
    <source>
        <strain evidence="4">Tag_6206</strain>
        <tissue evidence="4">Liver</tissue>
    </source>
</reference>
<proteinExistence type="predicted"/>
<dbReference type="PANTHER" id="PTHR37996:SF1">
    <property type="entry name" value="B- AND T-LYMPHOCYTE ATTENUATOR"/>
    <property type="match status" value="1"/>
</dbReference>
<feature type="transmembrane region" description="Helical" evidence="2">
    <location>
        <begin position="92"/>
        <end position="116"/>
    </location>
</feature>